<feature type="binding site" evidence="3">
    <location>
        <position position="152"/>
    </location>
    <ligand>
        <name>a divalent metal cation</name>
        <dbReference type="ChEBI" id="CHEBI:60240"/>
        <label>2</label>
    </ligand>
</feature>
<sequence length="278" mass="30892">MSTVTIIDSHAHIQFSAYDADRDAVVSRARDAGVGMVNVGTQFSTSEAAVNLARKHPGSMWATVGFHPGHIGQNSHHDSMELRELHREGFEHEKFLEMAQNPEVVAIGECGLDYYRMNSEQGTVNSTKNIQKEVFLKQIEIAKEVKKPLVIHCRRAFTDLVILLTAHCPLLTAPAGVVHFFSGSWNDAKRLMELGFFLGFGGVVTFAREYDDVVRKTPLDRILLETDAPYVAPAPYRGKRNEPAYIVEVVKKIAELKEVGRDEVAAMTIANAKQLFGI</sequence>
<evidence type="ECO:0000256" key="3">
    <source>
        <dbReference type="PIRSR" id="PIRSR005902-1"/>
    </source>
</evidence>
<proteinExistence type="predicted"/>
<evidence type="ECO:0000313" key="4">
    <source>
        <dbReference type="EMBL" id="OHA09004.1"/>
    </source>
</evidence>
<dbReference type="PANTHER" id="PTHR46124:SF2">
    <property type="entry name" value="D-AMINOACYL-TRNA DEACYLASE"/>
    <property type="match status" value="1"/>
</dbReference>
<feature type="binding site" evidence="3">
    <location>
        <position position="10"/>
    </location>
    <ligand>
        <name>a divalent metal cation</name>
        <dbReference type="ChEBI" id="CHEBI:60240"/>
        <label>1</label>
    </ligand>
</feature>
<dbReference type="Gene3D" id="3.20.20.140">
    <property type="entry name" value="Metal-dependent hydrolases"/>
    <property type="match status" value="1"/>
</dbReference>
<dbReference type="Pfam" id="PF01026">
    <property type="entry name" value="TatD_DNase"/>
    <property type="match status" value="1"/>
</dbReference>
<keyword evidence="2" id="KW-0378">Hydrolase</keyword>
<dbReference type="GO" id="GO:0016788">
    <property type="term" value="F:hydrolase activity, acting on ester bonds"/>
    <property type="evidence" value="ECO:0007669"/>
    <property type="project" value="InterPro"/>
</dbReference>
<protein>
    <recommendedName>
        <fullName evidence="6">Hydrolase TatD</fullName>
    </recommendedName>
</protein>
<dbReference type="PIRSF" id="PIRSF005902">
    <property type="entry name" value="DNase_TatD"/>
    <property type="match status" value="1"/>
</dbReference>
<organism evidence="4 5">
    <name type="scientific">Candidatus Sungbacteria bacterium RIFCSPLOWO2_01_FULL_60_25</name>
    <dbReference type="NCBI Taxonomy" id="1802281"/>
    <lineage>
        <taxon>Bacteria</taxon>
        <taxon>Candidatus Sungiibacteriota</taxon>
    </lineage>
</organism>
<dbReference type="InterPro" id="IPR032466">
    <property type="entry name" value="Metal_Hydrolase"/>
</dbReference>
<dbReference type="PROSITE" id="PS01091">
    <property type="entry name" value="TATD_3"/>
    <property type="match status" value="1"/>
</dbReference>
<dbReference type="AlphaFoldDB" id="A0A1G2LBR3"/>
<dbReference type="STRING" id="1802281.A3A44_01125"/>
<evidence type="ECO:0000313" key="5">
    <source>
        <dbReference type="Proteomes" id="UP000178977"/>
    </source>
</evidence>
<dbReference type="NCBIfam" id="TIGR00010">
    <property type="entry name" value="YchF/TatD family DNA exonuclease"/>
    <property type="match status" value="1"/>
</dbReference>
<evidence type="ECO:0008006" key="6">
    <source>
        <dbReference type="Google" id="ProtNLM"/>
    </source>
</evidence>
<dbReference type="EMBL" id="MHQT01000032">
    <property type="protein sequence ID" value="OHA09004.1"/>
    <property type="molecule type" value="Genomic_DNA"/>
</dbReference>
<dbReference type="PANTHER" id="PTHR46124">
    <property type="entry name" value="D-AMINOACYL-TRNA DEACYLASE"/>
    <property type="match status" value="1"/>
</dbReference>
<reference evidence="4 5" key="1">
    <citation type="journal article" date="2016" name="Nat. Commun.">
        <title>Thousands of microbial genomes shed light on interconnected biogeochemical processes in an aquifer system.</title>
        <authorList>
            <person name="Anantharaman K."/>
            <person name="Brown C.T."/>
            <person name="Hug L.A."/>
            <person name="Sharon I."/>
            <person name="Castelle C.J."/>
            <person name="Probst A.J."/>
            <person name="Thomas B.C."/>
            <person name="Singh A."/>
            <person name="Wilkins M.J."/>
            <person name="Karaoz U."/>
            <person name="Brodie E.L."/>
            <person name="Williams K.H."/>
            <person name="Hubbard S.S."/>
            <person name="Banfield J.F."/>
        </authorList>
    </citation>
    <scope>NUCLEOTIDE SEQUENCE [LARGE SCALE GENOMIC DNA]</scope>
</reference>
<dbReference type="GO" id="GO:0046872">
    <property type="term" value="F:metal ion binding"/>
    <property type="evidence" value="ECO:0007669"/>
    <property type="project" value="UniProtKB-KW"/>
</dbReference>
<feature type="binding site" evidence="3">
    <location>
        <position position="12"/>
    </location>
    <ligand>
        <name>a divalent metal cation</name>
        <dbReference type="ChEBI" id="CHEBI:60240"/>
        <label>1</label>
    </ligand>
</feature>
<accession>A0A1G2LBR3</accession>
<gene>
    <name evidence="4" type="ORF">A3A44_01125</name>
</gene>
<dbReference type="InterPro" id="IPR018228">
    <property type="entry name" value="DNase_TatD-rel_CS"/>
</dbReference>
<feature type="binding site" evidence="3">
    <location>
        <position position="179"/>
    </location>
    <ligand>
        <name>a divalent metal cation</name>
        <dbReference type="ChEBI" id="CHEBI:60240"/>
        <label>2</label>
    </ligand>
</feature>
<evidence type="ECO:0000256" key="2">
    <source>
        <dbReference type="ARBA" id="ARBA00022801"/>
    </source>
</evidence>
<name>A0A1G2LBR3_9BACT</name>
<dbReference type="GO" id="GO:0005829">
    <property type="term" value="C:cytosol"/>
    <property type="evidence" value="ECO:0007669"/>
    <property type="project" value="TreeGrafter"/>
</dbReference>
<feature type="binding site" evidence="3">
    <location>
        <position position="109"/>
    </location>
    <ligand>
        <name>a divalent metal cation</name>
        <dbReference type="ChEBI" id="CHEBI:60240"/>
        <label>1</label>
    </ligand>
</feature>
<dbReference type="CDD" id="cd01310">
    <property type="entry name" value="TatD_DNAse"/>
    <property type="match status" value="1"/>
</dbReference>
<feature type="binding site" evidence="3">
    <location>
        <position position="227"/>
    </location>
    <ligand>
        <name>a divalent metal cation</name>
        <dbReference type="ChEBI" id="CHEBI:60240"/>
        <label>1</label>
    </ligand>
</feature>
<dbReference type="GO" id="GO:0004536">
    <property type="term" value="F:DNA nuclease activity"/>
    <property type="evidence" value="ECO:0007669"/>
    <property type="project" value="InterPro"/>
</dbReference>
<dbReference type="SUPFAM" id="SSF51556">
    <property type="entry name" value="Metallo-dependent hydrolases"/>
    <property type="match status" value="1"/>
</dbReference>
<dbReference type="InterPro" id="IPR001130">
    <property type="entry name" value="TatD-like"/>
</dbReference>
<dbReference type="FunFam" id="3.20.20.140:FF:000005">
    <property type="entry name" value="TatD family hydrolase"/>
    <property type="match status" value="1"/>
</dbReference>
<dbReference type="Proteomes" id="UP000178977">
    <property type="component" value="Unassembled WGS sequence"/>
</dbReference>
<keyword evidence="1 3" id="KW-0479">Metal-binding</keyword>
<comment type="caution">
    <text evidence="4">The sequence shown here is derived from an EMBL/GenBank/DDBJ whole genome shotgun (WGS) entry which is preliminary data.</text>
</comment>
<evidence type="ECO:0000256" key="1">
    <source>
        <dbReference type="ARBA" id="ARBA00022723"/>
    </source>
</evidence>
<dbReference type="InterPro" id="IPR015991">
    <property type="entry name" value="TatD/YcfH-like"/>
</dbReference>